<evidence type="ECO:0000256" key="9">
    <source>
        <dbReference type="ARBA" id="ARBA00023229"/>
    </source>
</evidence>
<evidence type="ECO:0000256" key="8">
    <source>
        <dbReference type="ARBA" id="ARBA00023052"/>
    </source>
</evidence>
<dbReference type="InterPro" id="IPR005477">
    <property type="entry name" value="Dxylulose-5-P_synthase"/>
</dbReference>
<feature type="binding site" evidence="10">
    <location>
        <position position="176"/>
    </location>
    <ligand>
        <name>thiamine diphosphate</name>
        <dbReference type="ChEBI" id="CHEBI:58937"/>
    </ligand>
</feature>
<keyword evidence="9 10" id="KW-0414">Isoprene biosynthesis</keyword>
<evidence type="ECO:0000256" key="7">
    <source>
        <dbReference type="ARBA" id="ARBA00022977"/>
    </source>
</evidence>
<evidence type="ECO:0000313" key="13">
    <source>
        <dbReference type="Proteomes" id="UP001185873"/>
    </source>
</evidence>
<feature type="binding site" evidence="10">
    <location>
        <begin position="147"/>
        <end position="148"/>
    </location>
    <ligand>
        <name>thiamine diphosphate</name>
        <dbReference type="ChEBI" id="CHEBI:58937"/>
    </ligand>
</feature>
<comment type="subunit">
    <text evidence="3 10">Homodimer.</text>
</comment>
<dbReference type="Pfam" id="PF13292">
    <property type="entry name" value="DXP_synthase_N"/>
    <property type="match status" value="1"/>
</dbReference>
<dbReference type="GO" id="GO:0016114">
    <property type="term" value="P:terpenoid biosynthetic process"/>
    <property type="evidence" value="ECO:0007669"/>
    <property type="project" value="UniProtKB-UniRule"/>
</dbReference>
<dbReference type="InterPro" id="IPR020826">
    <property type="entry name" value="Transketolase_BS"/>
</dbReference>
<dbReference type="EMBL" id="JAWLKJ010000001">
    <property type="protein sequence ID" value="MDV6297758.1"/>
    <property type="molecule type" value="Genomic_DNA"/>
</dbReference>
<dbReference type="InterPro" id="IPR005475">
    <property type="entry name" value="Transketolase-like_Pyr-bd"/>
</dbReference>
<keyword evidence="6 10" id="KW-0460">Magnesium</keyword>
<protein>
    <recommendedName>
        <fullName evidence="10">1-deoxy-D-xylulose-5-phosphate synthase</fullName>
        <ecNumber evidence="10">2.2.1.7</ecNumber>
    </recommendedName>
    <alternativeName>
        <fullName evidence="10">1-deoxyxylulose-5-phosphate synthase</fullName>
        <shortName evidence="10">DXP synthase</shortName>
        <shortName evidence="10">DXPS</shortName>
    </alternativeName>
</protein>
<evidence type="ECO:0000256" key="4">
    <source>
        <dbReference type="ARBA" id="ARBA00022679"/>
    </source>
</evidence>
<dbReference type="CDD" id="cd02007">
    <property type="entry name" value="TPP_DXS"/>
    <property type="match status" value="1"/>
</dbReference>
<reference evidence="12" key="1">
    <citation type="submission" date="2023-10" db="EMBL/GenBank/DDBJ databases">
        <title>Development of a sustainable strategy for remediation of hydrocarbon-contaminated territories based on the waste exchange concept.</title>
        <authorList>
            <person name="Krivoruchko A."/>
        </authorList>
    </citation>
    <scope>NUCLEOTIDE SEQUENCE</scope>
    <source>
        <strain evidence="12">IEGM 1175</strain>
    </source>
</reference>
<feature type="binding site" evidence="10">
    <location>
        <position position="146"/>
    </location>
    <ligand>
        <name>Mg(2+)</name>
        <dbReference type="ChEBI" id="CHEBI:18420"/>
    </ligand>
</feature>
<dbReference type="PROSITE" id="PS00802">
    <property type="entry name" value="TRANSKETOLASE_2"/>
    <property type="match status" value="1"/>
</dbReference>
<comment type="cofactor">
    <cofactor evidence="10">
        <name>thiamine diphosphate</name>
        <dbReference type="ChEBI" id="CHEBI:58937"/>
    </cofactor>
    <text evidence="10">Binds 1 thiamine pyrophosphate per subunit.</text>
</comment>
<dbReference type="NCBIfam" id="TIGR00204">
    <property type="entry name" value="dxs"/>
    <property type="match status" value="1"/>
</dbReference>
<dbReference type="GO" id="GO:0005829">
    <property type="term" value="C:cytosol"/>
    <property type="evidence" value="ECO:0007669"/>
    <property type="project" value="TreeGrafter"/>
</dbReference>
<evidence type="ECO:0000256" key="2">
    <source>
        <dbReference type="ARBA" id="ARBA00011081"/>
    </source>
</evidence>
<evidence type="ECO:0000256" key="10">
    <source>
        <dbReference type="HAMAP-Rule" id="MF_00315"/>
    </source>
</evidence>
<keyword evidence="5 10" id="KW-0479">Metal-binding</keyword>
<keyword evidence="7 10" id="KW-0784">Thiamine biosynthesis</keyword>
<evidence type="ECO:0000256" key="5">
    <source>
        <dbReference type="ARBA" id="ARBA00022723"/>
    </source>
</evidence>
<name>A0AAE4QWQ5_9ACTN</name>
<keyword evidence="4 10" id="KW-0808">Transferase</keyword>
<dbReference type="GO" id="GO:0019288">
    <property type="term" value="P:isopentenyl diphosphate biosynthetic process, methylerythritol 4-phosphate pathway"/>
    <property type="evidence" value="ECO:0007669"/>
    <property type="project" value="TreeGrafter"/>
</dbReference>
<accession>A0AAE4QWQ5</accession>
<dbReference type="Proteomes" id="UP001185873">
    <property type="component" value="Unassembled WGS sequence"/>
</dbReference>
<dbReference type="InterPro" id="IPR029061">
    <property type="entry name" value="THDP-binding"/>
</dbReference>
<comment type="cofactor">
    <cofactor evidence="10">
        <name>Mg(2+)</name>
        <dbReference type="ChEBI" id="CHEBI:18420"/>
    </cofactor>
    <text evidence="10">Binds 1 Mg(2+) ion per subunit.</text>
</comment>
<evidence type="ECO:0000259" key="11">
    <source>
        <dbReference type="SMART" id="SM00861"/>
    </source>
</evidence>
<comment type="similarity">
    <text evidence="2 10">Belongs to the transketolase family. DXPS subfamily.</text>
</comment>
<dbReference type="GO" id="GO:0008661">
    <property type="term" value="F:1-deoxy-D-xylulose-5-phosphate synthase activity"/>
    <property type="evidence" value="ECO:0007669"/>
    <property type="project" value="UniProtKB-UniRule"/>
</dbReference>
<dbReference type="SUPFAM" id="SSF52922">
    <property type="entry name" value="TK C-terminal domain-like"/>
    <property type="match status" value="1"/>
</dbReference>
<dbReference type="AlphaFoldDB" id="A0AAE4QWQ5"/>
<dbReference type="Gene3D" id="3.40.50.970">
    <property type="match status" value="2"/>
</dbReference>
<evidence type="ECO:0000256" key="3">
    <source>
        <dbReference type="ARBA" id="ARBA00011738"/>
    </source>
</evidence>
<dbReference type="Pfam" id="PF02780">
    <property type="entry name" value="Transketolase_C"/>
    <property type="match status" value="1"/>
</dbReference>
<feature type="binding site" evidence="10">
    <location>
        <position position="370"/>
    </location>
    <ligand>
        <name>thiamine diphosphate</name>
        <dbReference type="ChEBI" id="CHEBI:58937"/>
    </ligand>
</feature>
<dbReference type="GO" id="GO:0009228">
    <property type="term" value="P:thiamine biosynthetic process"/>
    <property type="evidence" value="ECO:0007669"/>
    <property type="project" value="UniProtKB-UniRule"/>
</dbReference>
<dbReference type="SUPFAM" id="SSF52518">
    <property type="entry name" value="Thiamin diphosphate-binding fold (THDP-binding)"/>
    <property type="match status" value="2"/>
</dbReference>
<comment type="caution">
    <text evidence="12">The sequence shown here is derived from an EMBL/GenBank/DDBJ whole genome shotgun (WGS) entry which is preliminary data.</text>
</comment>
<dbReference type="HAMAP" id="MF_00315">
    <property type="entry name" value="DXP_synth"/>
    <property type="match status" value="1"/>
</dbReference>
<evidence type="ECO:0000256" key="1">
    <source>
        <dbReference type="ARBA" id="ARBA00004980"/>
    </source>
</evidence>
<comment type="catalytic activity">
    <reaction evidence="10">
        <text>D-glyceraldehyde 3-phosphate + pyruvate + H(+) = 1-deoxy-D-xylulose 5-phosphate + CO2</text>
        <dbReference type="Rhea" id="RHEA:12605"/>
        <dbReference type="ChEBI" id="CHEBI:15361"/>
        <dbReference type="ChEBI" id="CHEBI:15378"/>
        <dbReference type="ChEBI" id="CHEBI:16526"/>
        <dbReference type="ChEBI" id="CHEBI:57792"/>
        <dbReference type="ChEBI" id="CHEBI:59776"/>
        <dbReference type="EC" id="2.2.1.7"/>
    </reaction>
</comment>
<dbReference type="Pfam" id="PF02779">
    <property type="entry name" value="Transket_pyr"/>
    <property type="match status" value="1"/>
</dbReference>
<dbReference type="PANTHER" id="PTHR43322">
    <property type="entry name" value="1-D-DEOXYXYLULOSE 5-PHOSPHATE SYNTHASE-RELATED"/>
    <property type="match status" value="1"/>
</dbReference>
<comment type="function">
    <text evidence="10">Catalyzes the acyloin condensation reaction between C atoms 2 and 3 of pyruvate and glyceraldehyde 3-phosphate to yield 1-deoxy-D-xylulose-5-phosphate (DXP).</text>
</comment>
<dbReference type="NCBIfam" id="NF003933">
    <property type="entry name" value="PRK05444.2-2"/>
    <property type="match status" value="1"/>
</dbReference>
<keyword evidence="8 10" id="KW-0786">Thiamine pyrophosphate</keyword>
<feature type="binding site" evidence="10">
    <location>
        <position position="288"/>
    </location>
    <ligand>
        <name>thiamine diphosphate</name>
        <dbReference type="ChEBI" id="CHEBI:58937"/>
    </ligand>
</feature>
<comment type="pathway">
    <text evidence="1 10">Metabolic intermediate biosynthesis; 1-deoxy-D-xylulose 5-phosphate biosynthesis; 1-deoxy-D-xylulose 5-phosphate from D-glyceraldehyde 3-phosphate and pyruvate: step 1/1.</text>
</comment>
<dbReference type="FunFam" id="3.40.50.970:FF:000005">
    <property type="entry name" value="1-deoxy-D-xylulose-5-phosphate synthase"/>
    <property type="match status" value="1"/>
</dbReference>
<dbReference type="EC" id="2.2.1.7" evidence="10"/>
<organism evidence="12 13">
    <name type="scientific">Dietzia maris</name>
    <dbReference type="NCBI Taxonomy" id="37915"/>
    <lineage>
        <taxon>Bacteria</taxon>
        <taxon>Bacillati</taxon>
        <taxon>Actinomycetota</taxon>
        <taxon>Actinomycetes</taxon>
        <taxon>Mycobacteriales</taxon>
        <taxon>Dietziaceae</taxon>
        <taxon>Dietzia</taxon>
    </lineage>
</organism>
<evidence type="ECO:0000313" key="12">
    <source>
        <dbReference type="EMBL" id="MDV6297758.1"/>
    </source>
</evidence>
<dbReference type="Gene3D" id="3.40.50.920">
    <property type="match status" value="1"/>
</dbReference>
<dbReference type="CDD" id="cd07033">
    <property type="entry name" value="TPP_PYR_DXS_TK_like"/>
    <property type="match status" value="1"/>
</dbReference>
<proteinExistence type="inferred from homology"/>
<feature type="domain" description="Transketolase-like pyrimidine-binding" evidence="11">
    <location>
        <begin position="319"/>
        <end position="483"/>
    </location>
</feature>
<sequence>MSVLEQVDGPSDLRRLGPGELAALCGEIREFLIRKVAATGGHLGPNLGVVELTVALHRVFDSPRDPVIFDTGHQSYVHKILTGRRDQFDGLRTRGGLSGYPCRAESEHDVVESSHATASLSYADGLAKAFSLRGESDRTVVTVIGDGAMTGGMAWEALNNIAAAKDRPMVIVVNDNGRSYSPTIGGLADRLGALRLQPAYEKAMDRTKSALTGRKDVVGKAVYSVLHGIKTGVKDVVSPQELFADLGLKYMGPVDGHNLAATEAALRLAKDFGGPVVVHVVTRKGMGYVHAENNEADQMHATGIIDPETGKPLATSSTVDWTSVFSEELCAIGAERDDVVAITAAMAGPTGLAAFGERFPERMYDVGIAEQHAVASAAGLALGGLHPVVAVYSTFLNRAFDQLLMDVALLRQPVTMVLDRSGVTGPDGASHNGMWDLSLTGIIPGVRVAAPRDATTLRQELREAVAVDDGPTVVRFPKGSVGDALPALATSEDGVDRVHGSGDAEVLIVAVGSMVAPAIAAARALGTEGISVDVVDPRWVYPVPASIVDAARGRRLVVTVEDNGLHGGVGSAVSACLDTAAVRVDRIALGIPQEFLDHGSRGEILADAGLTPEGISDSIRTRLG</sequence>
<feature type="binding site" evidence="10">
    <location>
        <position position="73"/>
    </location>
    <ligand>
        <name>thiamine diphosphate</name>
        <dbReference type="ChEBI" id="CHEBI:58937"/>
    </ligand>
</feature>
<dbReference type="PANTHER" id="PTHR43322:SF5">
    <property type="entry name" value="1-DEOXY-D-XYLULOSE-5-PHOSPHATE SYNTHASE, CHLOROPLASTIC"/>
    <property type="match status" value="1"/>
</dbReference>
<dbReference type="GO" id="GO:0030976">
    <property type="term" value="F:thiamine pyrophosphate binding"/>
    <property type="evidence" value="ECO:0007669"/>
    <property type="project" value="UniProtKB-UniRule"/>
</dbReference>
<feature type="binding site" evidence="10">
    <location>
        <begin position="114"/>
        <end position="116"/>
    </location>
    <ligand>
        <name>thiamine diphosphate</name>
        <dbReference type="ChEBI" id="CHEBI:58937"/>
    </ligand>
</feature>
<feature type="binding site" evidence="10">
    <location>
        <position position="176"/>
    </location>
    <ligand>
        <name>Mg(2+)</name>
        <dbReference type="ChEBI" id="CHEBI:18420"/>
    </ligand>
</feature>
<dbReference type="SMART" id="SM00861">
    <property type="entry name" value="Transket_pyr"/>
    <property type="match status" value="1"/>
</dbReference>
<dbReference type="InterPro" id="IPR009014">
    <property type="entry name" value="Transketo_C/PFOR_II"/>
</dbReference>
<dbReference type="InterPro" id="IPR033248">
    <property type="entry name" value="Transketolase_C"/>
</dbReference>
<dbReference type="GO" id="GO:0000287">
    <property type="term" value="F:magnesium ion binding"/>
    <property type="evidence" value="ECO:0007669"/>
    <property type="project" value="UniProtKB-UniRule"/>
</dbReference>
<evidence type="ECO:0000256" key="6">
    <source>
        <dbReference type="ARBA" id="ARBA00022842"/>
    </source>
</evidence>
<dbReference type="RefSeq" id="WP_317468339.1">
    <property type="nucleotide sequence ID" value="NZ_JAWLKJ010000001.1"/>
</dbReference>
<gene>
    <name evidence="10 12" type="primary">dxs</name>
    <name evidence="12" type="ORF">R3P82_01395</name>
</gene>